<dbReference type="PANTHER" id="PTHR45801:SF111">
    <property type="entry name" value="C2H2 AND C2HC ZINC FINGERS SUPERFAMILY PROTEIN"/>
    <property type="match status" value="1"/>
</dbReference>
<evidence type="ECO:0000256" key="3">
    <source>
        <dbReference type="ARBA" id="ARBA00022771"/>
    </source>
</evidence>
<evidence type="ECO:0000256" key="8">
    <source>
        <dbReference type="PROSITE-ProRule" id="PRU00042"/>
    </source>
</evidence>
<feature type="compositionally biased region" description="Polar residues" evidence="9">
    <location>
        <begin position="1"/>
        <end position="16"/>
    </location>
</feature>
<evidence type="ECO:0000256" key="6">
    <source>
        <dbReference type="ARBA" id="ARBA00023163"/>
    </source>
</evidence>
<keyword evidence="7" id="KW-0539">Nucleus</keyword>
<keyword evidence="6" id="KW-0804">Transcription</keyword>
<dbReference type="GO" id="GO:0005634">
    <property type="term" value="C:nucleus"/>
    <property type="evidence" value="ECO:0007669"/>
    <property type="project" value="UniProtKB-SubCell"/>
</dbReference>
<gene>
    <name evidence="11" type="ORF">TIFTF001_022621</name>
</gene>
<comment type="caution">
    <text evidence="11">The sequence shown here is derived from an EMBL/GenBank/DDBJ whole genome shotgun (WGS) entry which is preliminary data.</text>
</comment>
<dbReference type="SMART" id="SM00355">
    <property type="entry name" value="ZnF_C2H2"/>
    <property type="match status" value="1"/>
</dbReference>
<keyword evidence="12" id="KW-1185">Reference proteome</keyword>
<organism evidence="11 12">
    <name type="scientific">Ficus carica</name>
    <name type="common">Common fig</name>
    <dbReference type="NCBI Taxonomy" id="3494"/>
    <lineage>
        <taxon>Eukaryota</taxon>
        <taxon>Viridiplantae</taxon>
        <taxon>Streptophyta</taxon>
        <taxon>Embryophyta</taxon>
        <taxon>Tracheophyta</taxon>
        <taxon>Spermatophyta</taxon>
        <taxon>Magnoliopsida</taxon>
        <taxon>eudicotyledons</taxon>
        <taxon>Gunneridae</taxon>
        <taxon>Pentapetalae</taxon>
        <taxon>rosids</taxon>
        <taxon>fabids</taxon>
        <taxon>Rosales</taxon>
        <taxon>Moraceae</taxon>
        <taxon>Ficeae</taxon>
        <taxon>Ficus</taxon>
    </lineage>
</organism>
<feature type="compositionally biased region" description="Basic and acidic residues" evidence="9">
    <location>
        <begin position="18"/>
        <end position="30"/>
    </location>
</feature>
<evidence type="ECO:0000313" key="12">
    <source>
        <dbReference type="Proteomes" id="UP001187192"/>
    </source>
</evidence>
<reference evidence="11" key="1">
    <citation type="submission" date="2023-07" db="EMBL/GenBank/DDBJ databases">
        <title>draft genome sequence of fig (Ficus carica).</title>
        <authorList>
            <person name="Takahashi T."/>
            <person name="Nishimura K."/>
        </authorList>
    </citation>
    <scope>NUCLEOTIDE SEQUENCE</scope>
</reference>
<dbReference type="EMBL" id="BTGU01000046">
    <property type="protein sequence ID" value="GMN53476.1"/>
    <property type="molecule type" value="Genomic_DNA"/>
</dbReference>
<comment type="subcellular location">
    <subcellularLocation>
        <location evidence="1">Nucleus</location>
    </subcellularLocation>
</comment>
<dbReference type="Pfam" id="PF13912">
    <property type="entry name" value="zf-C2H2_6"/>
    <property type="match status" value="1"/>
</dbReference>
<accession>A0AA88AW10</accession>
<evidence type="ECO:0000259" key="10">
    <source>
        <dbReference type="PROSITE" id="PS50157"/>
    </source>
</evidence>
<evidence type="ECO:0000313" key="11">
    <source>
        <dbReference type="EMBL" id="GMN53476.1"/>
    </source>
</evidence>
<dbReference type="InterPro" id="IPR052426">
    <property type="entry name" value="Plant_dev_regulator"/>
</dbReference>
<dbReference type="AlphaFoldDB" id="A0AA88AW10"/>
<keyword evidence="2" id="KW-0479">Metal-binding</keyword>
<evidence type="ECO:0000256" key="2">
    <source>
        <dbReference type="ARBA" id="ARBA00022723"/>
    </source>
</evidence>
<dbReference type="PROSITE" id="PS50157">
    <property type="entry name" value="ZINC_FINGER_C2H2_2"/>
    <property type="match status" value="1"/>
</dbReference>
<dbReference type="Proteomes" id="UP001187192">
    <property type="component" value="Unassembled WGS sequence"/>
</dbReference>
<evidence type="ECO:0000256" key="1">
    <source>
        <dbReference type="ARBA" id="ARBA00004123"/>
    </source>
</evidence>
<feature type="region of interest" description="Disordered" evidence="9">
    <location>
        <begin position="1"/>
        <end position="30"/>
    </location>
</feature>
<keyword evidence="5" id="KW-0805">Transcription regulation</keyword>
<dbReference type="InterPro" id="IPR013087">
    <property type="entry name" value="Znf_C2H2_type"/>
</dbReference>
<protein>
    <recommendedName>
        <fullName evidence="10">C2H2-type domain-containing protein</fullName>
    </recommendedName>
</protein>
<evidence type="ECO:0000256" key="9">
    <source>
        <dbReference type="SAM" id="MobiDB-lite"/>
    </source>
</evidence>
<evidence type="ECO:0000256" key="7">
    <source>
        <dbReference type="ARBA" id="ARBA00023242"/>
    </source>
</evidence>
<sequence>MESGKQGVSCSETASSEENERSEQVNREETSAAKRSYECTYCKRGFTNAQALGGHMNIHRKDRAKSKQHNPVSSLSNYHQSEEIHMAVSSHHFTNYSPFSNQLPAWYPPAADMEAQRNYHHNMHFQPISGYSNFDSNYINPFANSRASPTTPNLTMNEELMAANLSLQIDSSDLEDRDATRGSAVLDHDEVDLELRLGHG</sequence>
<keyword evidence="4" id="KW-0862">Zinc</keyword>
<dbReference type="Gene3D" id="3.30.160.60">
    <property type="entry name" value="Classic Zinc Finger"/>
    <property type="match status" value="1"/>
</dbReference>
<dbReference type="PANTHER" id="PTHR45801">
    <property type="entry name" value="OS07G0101800 PROTEIN"/>
    <property type="match status" value="1"/>
</dbReference>
<dbReference type="PROSITE" id="PS00028">
    <property type="entry name" value="ZINC_FINGER_C2H2_1"/>
    <property type="match status" value="1"/>
</dbReference>
<evidence type="ECO:0000256" key="4">
    <source>
        <dbReference type="ARBA" id="ARBA00022833"/>
    </source>
</evidence>
<dbReference type="GO" id="GO:0008270">
    <property type="term" value="F:zinc ion binding"/>
    <property type="evidence" value="ECO:0007669"/>
    <property type="project" value="UniProtKB-KW"/>
</dbReference>
<dbReference type="InterPro" id="IPR036236">
    <property type="entry name" value="Znf_C2H2_sf"/>
</dbReference>
<evidence type="ECO:0000256" key="5">
    <source>
        <dbReference type="ARBA" id="ARBA00023015"/>
    </source>
</evidence>
<name>A0AA88AW10_FICCA</name>
<feature type="domain" description="C2H2-type" evidence="10">
    <location>
        <begin position="37"/>
        <end position="64"/>
    </location>
</feature>
<keyword evidence="3 8" id="KW-0863">Zinc-finger</keyword>
<dbReference type="SUPFAM" id="SSF57667">
    <property type="entry name" value="beta-beta-alpha zinc fingers"/>
    <property type="match status" value="1"/>
</dbReference>
<proteinExistence type="predicted"/>